<dbReference type="GO" id="GO:0008080">
    <property type="term" value="F:N-acetyltransferase activity"/>
    <property type="evidence" value="ECO:0007669"/>
    <property type="project" value="InterPro"/>
</dbReference>
<evidence type="ECO:0000256" key="2">
    <source>
        <dbReference type="ARBA" id="ARBA00022490"/>
    </source>
</evidence>
<evidence type="ECO:0000256" key="4">
    <source>
        <dbReference type="ARBA" id="ARBA00023315"/>
    </source>
</evidence>
<dbReference type="InterPro" id="IPR016181">
    <property type="entry name" value="Acyl_CoA_acyltransferase"/>
</dbReference>
<dbReference type="InterPro" id="IPR006464">
    <property type="entry name" value="AcTrfase_RimI/Ard1"/>
</dbReference>
<dbReference type="Proteomes" id="UP000053372">
    <property type="component" value="Unassembled WGS sequence"/>
</dbReference>
<evidence type="ECO:0000256" key="1">
    <source>
        <dbReference type="ARBA" id="ARBA00005395"/>
    </source>
</evidence>
<evidence type="ECO:0000313" key="8">
    <source>
        <dbReference type="Proteomes" id="UP000053372"/>
    </source>
</evidence>
<dbReference type="OrthoDB" id="9794566at2"/>
<comment type="caution">
    <text evidence="6">The sequence shown here is derived from an EMBL/GenBank/DDBJ whole genome shotgun (WGS) entry which is preliminary data.</text>
</comment>
<dbReference type="PANTHER" id="PTHR43420:SF44">
    <property type="entry name" value="ACETYLTRANSFERASE YPEA"/>
    <property type="match status" value="1"/>
</dbReference>
<reference evidence="6 8" key="1">
    <citation type="journal article" date="2015" name="Genome Announc.">
        <title>Draft Genome of the Euendolithic (true boring) Cyanobacterium Mastigocoleus testarum strain BC008.</title>
        <authorList>
            <person name="Guida B.S."/>
            <person name="Garcia-Pichel F."/>
        </authorList>
    </citation>
    <scope>NUCLEOTIDE SEQUENCE [LARGE SCALE GENOMIC DNA]</scope>
    <source>
        <strain evidence="6 8">BC008</strain>
    </source>
</reference>
<evidence type="ECO:0000259" key="5">
    <source>
        <dbReference type="PROSITE" id="PS51186"/>
    </source>
</evidence>
<dbReference type="RefSeq" id="WP_027842713.1">
    <property type="nucleotide sequence ID" value="NZ_LMTZ01000112.1"/>
</dbReference>
<dbReference type="EMBL" id="LMTZ01000112">
    <property type="protein sequence ID" value="KST65107.1"/>
    <property type="molecule type" value="Genomic_DNA"/>
</dbReference>
<proteinExistence type="inferred from homology"/>
<dbReference type="InterPro" id="IPR050680">
    <property type="entry name" value="YpeA/RimI_acetyltransf"/>
</dbReference>
<evidence type="ECO:0000313" key="6">
    <source>
        <dbReference type="EMBL" id="KST62800.1"/>
    </source>
</evidence>
<dbReference type="SUPFAM" id="SSF55729">
    <property type="entry name" value="Acyl-CoA N-acyltransferases (Nat)"/>
    <property type="match status" value="1"/>
</dbReference>
<keyword evidence="8" id="KW-1185">Reference proteome</keyword>
<dbReference type="EMBL" id="LMTZ01000150">
    <property type="protein sequence ID" value="KST62800.1"/>
    <property type="molecule type" value="Genomic_DNA"/>
</dbReference>
<evidence type="ECO:0000256" key="3">
    <source>
        <dbReference type="ARBA" id="ARBA00022679"/>
    </source>
</evidence>
<dbReference type="PROSITE" id="PS51186">
    <property type="entry name" value="GNAT"/>
    <property type="match status" value="1"/>
</dbReference>
<dbReference type="InterPro" id="IPR000182">
    <property type="entry name" value="GNAT_dom"/>
</dbReference>
<accession>A0A0V7ZE20</accession>
<sequence length="184" mass="21369">MKSFKLEIKILSAEHLDALVELDRICFNGLWSREAYLRELESSTSNLMGLFSPIHPLQLLGVGCFWSILEEAHITILAVHPQHQNQGLGQMLLCFLLQKAYKQGLERATLEVRPSNIAAISLYQKFGFKTAGRRRRYYIDNGEDALILWLGDLKHTQFQKTLDTWQELFSDRLKNSNWEIFLEK</sequence>
<protein>
    <submittedName>
        <fullName evidence="6">Ribosomal-protein-alanine acetyltransferase</fullName>
    </submittedName>
</protein>
<dbReference type="NCBIfam" id="TIGR01575">
    <property type="entry name" value="rimI"/>
    <property type="match status" value="1"/>
</dbReference>
<dbReference type="Gene3D" id="3.40.630.30">
    <property type="match status" value="1"/>
</dbReference>
<comment type="similarity">
    <text evidence="1">Belongs to the acetyltransferase family. RimI subfamily.</text>
</comment>
<dbReference type="CDD" id="cd04301">
    <property type="entry name" value="NAT_SF"/>
    <property type="match status" value="1"/>
</dbReference>
<evidence type="ECO:0000313" key="7">
    <source>
        <dbReference type="EMBL" id="KST65107.1"/>
    </source>
</evidence>
<gene>
    <name evidence="6" type="ORF">BC008_10765</name>
    <name evidence="7" type="ORF">BC008_20105</name>
</gene>
<dbReference type="PANTHER" id="PTHR43420">
    <property type="entry name" value="ACETYLTRANSFERASE"/>
    <property type="match status" value="1"/>
</dbReference>
<organism evidence="6 8">
    <name type="scientific">Mastigocoleus testarum BC008</name>
    <dbReference type="NCBI Taxonomy" id="371196"/>
    <lineage>
        <taxon>Bacteria</taxon>
        <taxon>Bacillati</taxon>
        <taxon>Cyanobacteriota</taxon>
        <taxon>Cyanophyceae</taxon>
        <taxon>Nostocales</taxon>
        <taxon>Hapalosiphonaceae</taxon>
        <taxon>Mastigocoleus</taxon>
    </lineage>
</organism>
<name>A0A0V7ZE20_9CYAN</name>
<dbReference type="AlphaFoldDB" id="A0A0V7ZE20"/>
<keyword evidence="4" id="KW-0012">Acyltransferase</keyword>
<dbReference type="Pfam" id="PF00583">
    <property type="entry name" value="Acetyltransf_1"/>
    <property type="match status" value="1"/>
</dbReference>
<feature type="domain" description="N-acetyltransferase" evidence="5">
    <location>
        <begin position="6"/>
        <end position="163"/>
    </location>
</feature>
<keyword evidence="2" id="KW-0963">Cytoplasm</keyword>
<keyword evidence="3 6" id="KW-0808">Transferase</keyword>